<dbReference type="SUPFAM" id="SSF55811">
    <property type="entry name" value="Nudix"/>
    <property type="match status" value="1"/>
</dbReference>
<dbReference type="EMBL" id="JBHUHO010000009">
    <property type="protein sequence ID" value="MFD2114808.1"/>
    <property type="molecule type" value="Genomic_DNA"/>
</dbReference>
<comment type="cofactor">
    <cofactor evidence="1">
        <name>Mg(2+)</name>
        <dbReference type="ChEBI" id="CHEBI:18420"/>
    </cofactor>
</comment>
<dbReference type="InterPro" id="IPR000086">
    <property type="entry name" value="NUDIX_hydrolase_dom"/>
</dbReference>
<dbReference type="PROSITE" id="PS00893">
    <property type="entry name" value="NUDIX_BOX"/>
    <property type="match status" value="1"/>
</dbReference>
<evidence type="ECO:0000256" key="2">
    <source>
        <dbReference type="ARBA" id="ARBA00022801"/>
    </source>
</evidence>
<name>A0ABW4YH67_9BACL</name>
<keyword evidence="2" id="KW-0378">Hydrolase</keyword>
<proteinExistence type="predicted"/>
<dbReference type="Proteomes" id="UP001597362">
    <property type="component" value="Unassembled WGS sequence"/>
</dbReference>
<dbReference type="PROSITE" id="PS51462">
    <property type="entry name" value="NUDIX"/>
    <property type="match status" value="1"/>
</dbReference>
<evidence type="ECO:0000259" key="3">
    <source>
        <dbReference type="PROSITE" id="PS51462"/>
    </source>
</evidence>
<comment type="caution">
    <text evidence="4">The sequence shown here is derived from an EMBL/GenBank/DDBJ whole genome shotgun (WGS) entry which is preliminary data.</text>
</comment>
<evidence type="ECO:0000256" key="1">
    <source>
        <dbReference type="ARBA" id="ARBA00001946"/>
    </source>
</evidence>
<dbReference type="Gene3D" id="3.90.79.10">
    <property type="entry name" value="Nucleoside Triphosphate Pyrophosphohydrolase"/>
    <property type="match status" value="1"/>
</dbReference>
<feature type="domain" description="Nudix hydrolase" evidence="3">
    <location>
        <begin position="4"/>
        <end position="134"/>
    </location>
</feature>
<sequence>MEREIRNSAKALIIKNGKMLAIKLDDNGDVFYIMPGGGQNSEETLTDAVKREVAEELGIHIEPRSLEFVIEGVHGESFHRVDMIFLCDYVGLINDPALQVDKNQVGFEWLDIEKLIEEPLYPSKLRQQIKRLFKGERTVVYLGNEEVGDPVCNETNELYEEIKQ</sequence>
<evidence type="ECO:0000313" key="4">
    <source>
        <dbReference type="EMBL" id="MFD2114808.1"/>
    </source>
</evidence>
<reference evidence="5" key="1">
    <citation type="journal article" date="2019" name="Int. J. Syst. Evol. Microbiol.">
        <title>The Global Catalogue of Microorganisms (GCM) 10K type strain sequencing project: providing services to taxonomists for standard genome sequencing and annotation.</title>
        <authorList>
            <consortium name="The Broad Institute Genomics Platform"/>
            <consortium name="The Broad Institute Genome Sequencing Center for Infectious Disease"/>
            <person name="Wu L."/>
            <person name="Ma J."/>
        </authorList>
    </citation>
    <scope>NUCLEOTIDE SEQUENCE [LARGE SCALE GENOMIC DNA]</scope>
    <source>
        <strain evidence="5">GH52</strain>
    </source>
</reference>
<dbReference type="InterPro" id="IPR020084">
    <property type="entry name" value="NUDIX_hydrolase_CS"/>
</dbReference>
<keyword evidence="5" id="KW-1185">Reference proteome</keyword>
<dbReference type="Pfam" id="PF00293">
    <property type="entry name" value="NUDIX"/>
    <property type="match status" value="1"/>
</dbReference>
<dbReference type="PANTHER" id="PTHR43046">
    <property type="entry name" value="GDP-MANNOSE MANNOSYL HYDROLASE"/>
    <property type="match status" value="1"/>
</dbReference>
<dbReference type="PANTHER" id="PTHR43046:SF14">
    <property type="entry name" value="MUTT_NUDIX FAMILY PROTEIN"/>
    <property type="match status" value="1"/>
</dbReference>
<organism evidence="4 5">
    <name type="scientific">Paenibacillus yanchengensis</name>
    <dbReference type="NCBI Taxonomy" id="2035833"/>
    <lineage>
        <taxon>Bacteria</taxon>
        <taxon>Bacillati</taxon>
        <taxon>Bacillota</taxon>
        <taxon>Bacilli</taxon>
        <taxon>Bacillales</taxon>
        <taxon>Paenibacillaceae</taxon>
        <taxon>Paenibacillus</taxon>
    </lineage>
</organism>
<dbReference type="CDD" id="cd18880">
    <property type="entry name" value="NUDIX_ADPRase"/>
    <property type="match status" value="1"/>
</dbReference>
<protein>
    <submittedName>
        <fullName evidence="4">NUDIX domain-containing protein</fullName>
    </submittedName>
</protein>
<dbReference type="InterPro" id="IPR015797">
    <property type="entry name" value="NUDIX_hydrolase-like_dom_sf"/>
</dbReference>
<dbReference type="RefSeq" id="WP_377769836.1">
    <property type="nucleotide sequence ID" value="NZ_JBHUHO010000009.1"/>
</dbReference>
<evidence type="ECO:0000313" key="5">
    <source>
        <dbReference type="Proteomes" id="UP001597362"/>
    </source>
</evidence>
<gene>
    <name evidence="4" type="ORF">ACFSJH_03515</name>
</gene>
<accession>A0ABW4YH67</accession>